<evidence type="ECO:0000313" key="1">
    <source>
        <dbReference type="EMBL" id="CAB5499070.1"/>
    </source>
</evidence>
<evidence type="ECO:0000313" key="2">
    <source>
        <dbReference type="Proteomes" id="UP000626656"/>
    </source>
</evidence>
<accession>A0ABM8M677</accession>
<comment type="caution">
    <text evidence="1">The sequence shown here is derived from an EMBL/GenBank/DDBJ whole genome shotgun (WGS) entry which is preliminary data.</text>
</comment>
<dbReference type="EMBL" id="CAHJWF010000119">
    <property type="protein sequence ID" value="CAB5499070.1"/>
    <property type="molecule type" value="Genomic_DNA"/>
</dbReference>
<proteinExistence type="predicted"/>
<organism evidence="1 2">
    <name type="scientific">Bathymodiolus thermophilus thioautotrophic gill symbiont</name>
    <dbReference type="NCBI Taxonomy" id="2360"/>
    <lineage>
        <taxon>Bacteria</taxon>
        <taxon>Pseudomonadati</taxon>
        <taxon>Pseudomonadota</taxon>
        <taxon>Gammaproteobacteria</taxon>
        <taxon>sulfur-oxidizing symbionts</taxon>
    </lineage>
</organism>
<gene>
    <name evidence="1" type="ORF">AZO1586I_431</name>
</gene>
<protein>
    <submittedName>
        <fullName evidence="1">Uncharacterized protein</fullName>
    </submittedName>
</protein>
<dbReference type="Proteomes" id="UP000626656">
    <property type="component" value="Unassembled WGS sequence"/>
</dbReference>
<name>A0ABM8M677_9GAMM</name>
<reference evidence="1 2" key="1">
    <citation type="submission" date="2020-05" db="EMBL/GenBank/DDBJ databases">
        <authorList>
            <person name="Petersen J."/>
            <person name="Sayavedra L."/>
        </authorList>
    </citation>
    <scope>NUCLEOTIDE SEQUENCE [LARGE SCALE GENOMIC DNA]</scope>
    <source>
        <strain evidence="1">B azoricus SOX ET2 1586I</strain>
    </source>
</reference>
<sequence length="41" mass="4688">MNAEYIHHHTGGLEITPTMIRIIIIIHHHTGGLEIKLLLHI</sequence>
<keyword evidence="2" id="KW-1185">Reference proteome</keyword>